<accession>A0A345T527</accession>
<evidence type="ECO:0000256" key="4">
    <source>
        <dbReference type="ARBA" id="ARBA00022989"/>
    </source>
</evidence>
<evidence type="ECO:0000256" key="5">
    <source>
        <dbReference type="ARBA" id="ARBA00023136"/>
    </source>
</evidence>
<keyword evidence="10" id="KW-1185">Reference proteome</keyword>
<dbReference type="AlphaFoldDB" id="A0A345T527"/>
<protein>
    <submittedName>
        <fullName evidence="9">FUSC family protein</fullName>
    </submittedName>
</protein>
<dbReference type="Proteomes" id="UP000249340">
    <property type="component" value="Chromosome"/>
</dbReference>
<evidence type="ECO:0000313" key="9">
    <source>
        <dbReference type="EMBL" id="AXI81082.1"/>
    </source>
</evidence>
<dbReference type="OrthoDB" id="128040at2"/>
<feature type="transmembrane region" description="Helical" evidence="7">
    <location>
        <begin position="489"/>
        <end position="507"/>
    </location>
</feature>
<keyword evidence="2" id="KW-1003">Cell membrane</keyword>
<evidence type="ECO:0000256" key="1">
    <source>
        <dbReference type="ARBA" id="ARBA00004651"/>
    </source>
</evidence>
<evidence type="ECO:0000256" key="3">
    <source>
        <dbReference type="ARBA" id="ARBA00022692"/>
    </source>
</evidence>
<reference evidence="10" key="1">
    <citation type="submission" date="2018-07" db="EMBL/GenBank/DDBJ databases">
        <title>Streptacidiphilus bronchialis DSM 106435 chromosome.</title>
        <authorList>
            <person name="Batra D."/>
            <person name="Gulvik C.A."/>
        </authorList>
    </citation>
    <scope>NUCLEOTIDE SEQUENCE [LARGE SCALE GENOMIC DNA]</scope>
    <source>
        <strain evidence="10">DSM 106435</strain>
    </source>
</reference>
<evidence type="ECO:0000256" key="2">
    <source>
        <dbReference type="ARBA" id="ARBA00022475"/>
    </source>
</evidence>
<evidence type="ECO:0000256" key="6">
    <source>
        <dbReference type="ARBA" id="ARBA00043993"/>
    </source>
</evidence>
<name>A0A345T527_9ACTN</name>
<evidence type="ECO:0000259" key="8">
    <source>
        <dbReference type="Pfam" id="PF13515"/>
    </source>
</evidence>
<evidence type="ECO:0000313" key="10">
    <source>
        <dbReference type="Proteomes" id="UP000249340"/>
    </source>
</evidence>
<feature type="domain" description="Integral membrane bound transporter" evidence="8">
    <location>
        <begin position="378"/>
        <end position="499"/>
    </location>
</feature>
<feature type="transmembrane region" description="Helical" evidence="7">
    <location>
        <begin position="458"/>
        <end position="477"/>
    </location>
</feature>
<dbReference type="EMBL" id="CP031264">
    <property type="protein sequence ID" value="AXI81082.1"/>
    <property type="molecule type" value="Genomic_DNA"/>
</dbReference>
<gene>
    <name evidence="9" type="ORF">C7M71_001795</name>
</gene>
<dbReference type="KEGG" id="stri:C7M71_001795"/>
<feature type="transmembrane region" description="Helical" evidence="7">
    <location>
        <begin position="37"/>
        <end position="63"/>
    </location>
</feature>
<comment type="subcellular location">
    <subcellularLocation>
        <location evidence="1">Cell membrane</location>
        <topology evidence="1">Multi-pass membrane protein</topology>
    </subcellularLocation>
</comment>
<dbReference type="PANTHER" id="PTHR30509">
    <property type="entry name" value="P-HYDROXYBENZOIC ACID EFFLUX PUMP SUBUNIT-RELATED"/>
    <property type="match status" value="1"/>
</dbReference>
<dbReference type="Pfam" id="PF13515">
    <property type="entry name" value="FUSC_2"/>
    <property type="match status" value="1"/>
</dbReference>
<keyword evidence="4 7" id="KW-1133">Transmembrane helix</keyword>
<organism evidence="9 10">
    <name type="scientific">Peterkaempfera bronchialis</name>
    <dbReference type="NCBI Taxonomy" id="2126346"/>
    <lineage>
        <taxon>Bacteria</taxon>
        <taxon>Bacillati</taxon>
        <taxon>Actinomycetota</taxon>
        <taxon>Actinomycetes</taxon>
        <taxon>Kitasatosporales</taxon>
        <taxon>Streptomycetaceae</taxon>
        <taxon>Peterkaempfera</taxon>
    </lineage>
</organism>
<dbReference type="InterPro" id="IPR049453">
    <property type="entry name" value="Memb_transporter_dom"/>
</dbReference>
<feature type="transmembrane region" description="Helical" evidence="7">
    <location>
        <begin position="75"/>
        <end position="93"/>
    </location>
</feature>
<sequence length="688" mass="70506">MPWSAALRQSVRSGLRLERAVNSPTEAARGAVGVAAVLFPALAVGSPATATSAALGAFIAGTATFQRSFRPRPTLALGAAAALGASTFTGFAALTVPGLFTVVLGCWAFLAGLAWAFGPTAGVVAATSVSVMLVVVQLPVGLFGALVHAGVIALAGLVQAVLIMIWPVRPWGAQRDALADAYASVADYARRLRHDPVAPFDAAPLMVARTAAQLTRRQARRRPQELHGLRGLAERMLPLMAALADPRVGAAAEGPERDRAREMLAAAAQMLDALARAVRRGERLRVPPGVAGVLAAPSGGPALQGAARRAGSRLAALLGEAADAVDSPGNGGGGYLLQPSGLDMVRAAVHTVRSRLHWSSPVLRHAVRLAATVVVADLAGRLLGIPHSYWAALTAAVVLRPDFAQTFSRGVARVAGTVAGVAAATGVAAVSHPGPWACAVLAVAFVAAMYLTMRSGFAAASVFVSGYVVFLLAMSGTSLESTVRSRVELTLLGGALAMVAYVAFPAWETVRLPDRLAELTAACGRYAGAGVRAFGDPAGCDGSGVRSALLAVREARTALAAAEQRAAVEPVRQRGLGAERLSRAERALVALGRVAMLLEAHRPDRSAPPVPGAVEFAGALEATAAEAAAAVRAGQPLAVGGLREAYEAWQQQSQERDGEPGGQREALVHAGGRLAVEAMEELAAALEG</sequence>
<evidence type="ECO:0000256" key="7">
    <source>
        <dbReference type="SAM" id="Phobius"/>
    </source>
</evidence>
<feature type="transmembrane region" description="Helical" evidence="7">
    <location>
        <begin position="99"/>
        <end position="116"/>
    </location>
</feature>
<keyword evidence="3 7" id="KW-0812">Transmembrane</keyword>
<dbReference type="PANTHER" id="PTHR30509:SF9">
    <property type="entry name" value="MULTIDRUG RESISTANCE PROTEIN MDTO"/>
    <property type="match status" value="1"/>
</dbReference>
<feature type="transmembrane region" description="Helical" evidence="7">
    <location>
        <begin position="410"/>
        <end position="428"/>
    </location>
</feature>
<dbReference type="GO" id="GO:0005886">
    <property type="term" value="C:plasma membrane"/>
    <property type="evidence" value="ECO:0007669"/>
    <property type="project" value="UniProtKB-SubCell"/>
</dbReference>
<comment type="similarity">
    <text evidence="6">Belongs to the YccS/YhfK family.</text>
</comment>
<feature type="transmembrane region" description="Helical" evidence="7">
    <location>
        <begin position="146"/>
        <end position="166"/>
    </location>
</feature>
<proteinExistence type="inferred from homology"/>
<keyword evidence="5 7" id="KW-0472">Membrane</keyword>